<keyword evidence="3" id="KW-1185">Reference proteome</keyword>
<evidence type="ECO:0008006" key="4">
    <source>
        <dbReference type="Google" id="ProtNLM"/>
    </source>
</evidence>
<organism evidence="2 3">
    <name type="scientific">Brassica cretica</name>
    <name type="common">Mustard</name>
    <dbReference type="NCBI Taxonomy" id="69181"/>
    <lineage>
        <taxon>Eukaryota</taxon>
        <taxon>Viridiplantae</taxon>
        <taxon>Streptophyta</taxon>
        <taxon>Embryophyta</taxon>
        <taxon>Tracheophyta</taxon>
        <taxon>Spermatophyta</taxon>
        <taxon>Magnoliopsida</taxon>
        <taxon>eudicotyledons</taxon>
        <taxon>Gunneridae</taxon>
        <taxon>Pentapetalae</taxon>
        <taxon>rosids</taxon>
        <taxon>malvids</taxon>
        <taxon>Brassicales</taxon>
        <taxon>Brassicaceae</taxon>
        <taxon>Brassiceae</taxon>
        <taxon>Brassica</taxon>
    </lineage>
</organism>
<protein>
    <recommendedName>
        <fullName evidence="4">Peroxin-14</fullName>
    </recommendedName>
</protein>
<feature type="compositionally biased region" description="Polar residues" evidence="1">
    <location>
        <begin position="21"/>
        <end position="32"/>
    </location>
</feature>
<sequence length="115" mass="12482">MRSTRIRVGPRATHGLAINGMTKTPSASSTNPEDIPQPTAKSWEQDWRRSYSLESSQNTPGKNELKTSTNANASDVEARHKSEAHATTQPEHPENSVDPATIDKVKADIATSTAE</sequence>
<name>A0ABQ7D3C8_BRACR</name>
<evidence type="ECO:0000313" key="2">
    <source>
        <dbReference type="EMBL" id="KAF3566371.1"/>
    </source>
</evidence>
<evidence type="ECO:0000256" key="1">
    <source>
        <dbReference type="SAM" id="MobiDB-lite"/>
    </source>
</evidence>
<comment type="caution">
    <text evidence="2">The sequence shown here is derived from an EMBL/GenBank/DDBJ whole genome shotgun (WGS) entry which is preliminary data.</text>
</comment>
<gene>
    <name evidence="2" type="ORF">DY000_02015107</name>
</gene>
<feature type="compositionally biased region" description="Polar residues" evidence="1">
    <location>
        <begin position="52"/>
        <end position="73"/>
    </location>
</feature>
<accession>A0ABQ7D3C8</accession>
<evidence type="ECO:0000313" key="3">
    <source>
        <dbReference type="Proteomes" id="UP000266723"/>
    </source>
</evidence>
<feature type="region of interest" description="Disordered" evidence="1">
    <location>
        <begin position="1"/>
        <end position="115"/>
    </location>
</feature>
<dbReference type="EMBL" id="QGKV02000759">
    <property type="protein sequence ID" value="KAF3566371.1"/>
    <property type="molecule type" value="Genomic_DNA"/>
</dbReference>
<proteinExistence type="predicted"/>
<feature type="compositionally biased region" description="Basic and acidic residues" evidence="1">
    <location>
        <begin position="91"/>
        <end position="107"/>
    </location>
</feature>
<reference evidence="2 3" key="1">
    <citation type="journal article" date="2020" name="BMC Genomics">
        <title>Intraspecific diversification of the crop wild relative Brassica cretica Lam. using demographic model selection.</title>
        <authorList>
            <person name="Kioukis A."/>
            <person name="Michalopoulou V.A."/>
            <person name="Briers L."/>
            <person name="Pirintsos S."/>
            <person name="Studholme D.J."/>
            <person name="Pavlidis P."/>
            <person name="Sarris P.F."/>
        </authorList>
    </citation>
    <scope>NUCLEOTIDE SEQUENCE [LARGE SCALE GENOMIC DNA]</scope>
    <source>
        <strain evidence="3">cv. PFS-1207/04</strain>
    </source>
</reference>
<dbReference type="Proteomes" id="UP000266723">
    <property type="component" value="Unassembled WGS sequence"/>
</dbReference>